<dbReference type="PRINTS" id="PR01165">
    <property type="entry name" value="CYCOXIDASEI"/>
</dbReference>
<gene>
    <name evidence="17" type="ORF">SAMN04488241_10935</name>
</gene>
<evidence type="ECO:0000256" key="13">
    <source>
        <dbReference type="ARBA" id="ARBA00023136"/>
    </source>
</evidence>
<dbReference type="PANTHER" id="PTHR10422:SF35">
    <property type="entry name" value="CYTOCHROME BO(3) UBIQUINOL OXIDASE SUBUNIT 1"/>
    <property type="match status" value="1"/>
</dbReference>
<feature type="transmembrane region" description="Helical" evidence="15">
    <location>
        <begin position="76"/>
        <end position="93"/>
    </location>
</feature>
<evidence type="ECO:0000256" key="14">
    <source>
        <dbReference type="RuleBase" id="RU000370"/>
    </source>
</evidence>
<dbReference type="EMBL" id="FOXP01000009">
    <property type="protein sequence ID" value="SFP86223.1"/>
    <property type="molecule type" value="Genomic_DNA"/>
</dbReference>
<keyword evidence="7 14" id="KW-0812">Transmembrane</keyword>
<feature type="transmembrane region" description="Helical" evidence="15">
    <location>
        <begin position="512"/>
        <end position="536"/>
    </location>
</feature>
<evidence type="ECO:0000259" key="16">
    <source>
        <dbReference type="PROSITE" id="PS50855"/>
    </source>
</evidence>
<feature type="transmembrane region" description="Helical" evidence="15">
    <location>
        <begin position="400"/>
        <end position="421"/>
    </location>
</feature>
<evidence type="ECO:0000313" key="17">
    <source>
        <dbReference type="EMBL" id="SFP86223.1"/>
    </source>
</evidence>
<dbReference type="PROSITE" id="PS00077">
    <property type="entry name" value="COX1_CUB"/>
    <property type="match status" value="1"/>
</dbReference>
<keyword evidence="4" id="KW-1003">Cell membrane</keyword>
<evidence type="ECO:0000256" key="1">
    <source>
        <dbReference type="ARBA" id="ARBA00004651"/>
    </source>
</evidence>
<feature type="transmembrane region" description="Helical" evidence="15">
    <location>
        <begin position="293"/>
        <end position="316"/>
    </location>
</feature>
<dbReference type="GO" id="GO:0009060">
    <property type="term" value="P:aerobic respiration"/>
    <property type="evidence" value="ECO:0007669"/>
    <property type="project" value="InterPro"/>
</dbReference>
<name>A0A1I5TT70_9SPHN</name>
<dbReference type="AlphaFoldDB" id="A0A1I5TT70"/>
<dbReference type="STRING" id="634430.SAMN04488241_10935"/>
<keyword evidence="3 14" id="KW-0813">Transport</keyword>
<dbReference type="GO" id="GO:0004129">
    <property type="term" value="F:cytochrome-c oxidase activity"/>
    <property type="evidence" value="ECO:0007669"/>
    <property type="project" value="InterPro"/>
</dbReference>
<evidence type="ECO:0000256" key="6">
    <source>
        <dbReference type="ARBA" id="ARBA00022660"/>
    </source>
</evidence>
<evidence type="ECO:0000256" key="12">
    <source>
        <dbReference type="ARBA" id="ARBA00023008"/>
    </source>
</evidence>
<evidence type="ECO:0000256" key="11">
    <source>
        <dbReference type="ARBA" id="ARBA00023004"/>
    </source>
</evidence>
<dbReference type="RefSeq" id="WP_093333833.1">
    <property type="nucleotide sequence ID" value="NZ_FOXP01000009.1"/>
</dbReference>
<evidence type="ECO:0000256" key="15">
    <source>
        <dbReference type="SAM" id="Phobius"/>
    </source>
</evidence>
<keyword evidence="9 14" id="KW-0249">Electron transport</keyword>
<dbReference type="GO" id="GO:0022904">
    <property type="term" value="P:respiratory electron transport chain"/>
    <property type="evidence" value="ECO:0007669"/>
    <property type="project" value="TreeGrafter"/>
</dbReference>
<feature type="transmembrane region" description="Helical" evidence="15">
    <location>
        <begin position="470"/>
        <end position="492"/>
    </location>
</feature>
<evidence type="ECO:0000256" key="4">
    <source>
        <dbReference type="ARBA" id="ARBA00022475"/>
    </source>
</evidence>
<dbReference type="GO" id="GO:0015990">
    <property type="term" value="P:electron transport coupled proton transport"/>
    <property type="evidence" value="ECO:0007669"/>
    <property type="project" value="TreeGrafter"/>
</dbReference>
<evidence type="ECO:0000256" key="8">
    <source>
        <dbReference type="ARBA" id="ARBA00022723"/>
    </source>
</evidence>
<dbReference type="InterPro" id="IPR000883">
    <property type="entry name" value="Cyt_C_Oxase_1"/>
</dbReference>
<feature type="transmembrane region" description="Helical" evidence="15">
    <location>
        <begin position="631"/>
        <end position="648"/>
    </location>
</feature>
<keyword evidence="8" id="KW-0479">Metal-binding</keyword>
<evidence type="ECO:0000313" key="18">
    <source>
        <dbReference type="Proteomes" id="UP000199586"/>
    </source>
</evidence>
<dbReference type="PROSITE" id="PS50855">
    <property type="entry name" value="COX1"/>
    <property type="match status" value="1"/>
</dbReference>
<dbReference type="GO" id="GO:0009486">
    <property type="term" value="F:cytochrome bo3 ubiquinol oxidase activity"/>
    <property type="evidence" value="ECO:0007669"/>
    <property type="project" value="TreeGrafter"/>
</dbReference>
<sequence>MSPSTPVLPALLGRFGWHDLPFVRAWQNPTASEIIGAFAGGLVVVGAIAVAAVLTRHRWWGRLWSEWLTSLDHKKIGIMYVVLAGVMLSRALIEAVLMRMQQAVAIDAPGFLSPDHFGQLFSTHGSIMIFFMAMPFLTGLINYVVPLQIGARDMAFPWANSVALWLTIGGAGLMMASLVVGEFSTGGWSGYPPYTERDFSPGVGVDYWIWAVTLGSIGSTMAGINIACTIYKLRAPGLRFMRMQMFCWTSLCTAILMIFAMPPLTVATLLLALDRYADFHFFTNDLGGNMMNYANLFWLFGHPEVYILILPAFGVYSEVVSTFSSKDLYGYVSLVLATMAIAVLSFTVWVHHFFTMGQSANINAVFGIATMTIGVPTGVKIYDWIWTMFRGEVRFTVPMLYSIAFMMTFVLGGFTGIILAMPPLDYLVHNTLFLVAHFHNMLIPGLLYGMLAGYHYWFPKAFGFRLDERWGRRAFTCWVVGFYLAFFPLYVLGASGMARRTQAIFEPSFRPWLYVAGVGAFILLAALASLMIQLYVSIRDRAATMVEAGDPWDGRGLEWSVAAPPPEYNFAGLPHVDGRNPFYDDKHDAGRPDPYRSPTDYSDIEVPRGSMAGIAIGLGAAVAAFGLVWEMWWLTLVAAEVVVAALILRSFGRNQHRTIPAAEIAAEHEAWLARVRATRPIPRRLETQAINRGLAEVRA</sequence>
<dbReference type="InterPro" id="IPR036927">
    <property type="entry name" value="Cyt_c_oxase-like_su1_sf"/>
</dbReference>
<dbReference type="SUPFAM" id="SSF81442">
    <property type="entry name" value="Cytochrome c oxidase subunit I-like"/>
    <property type="match status" value="1"/>
</dbReference>
<dbReference type="InterPro" id="IPR023615">
    <property type="entry name" value="Cyt_c_Oxase_su1_BS"/>
</dbReference>
<feature type="transmembrane region" description="Helical" evidence="15">
    <location>
        <begin position="245"/>
        <end position="273"/>
    </location>
</feature>
<feature type="transmembrane region" description="Helical" evidence="15">
    <location>
        <begin position="441"/>
        <end position="458"/>
    </location>
</feature>
<proteinExistence type="inferred from homology"/>
<keyword evidence="12" id="KW-0186">Copper</keyword>
<feature type="transmembrane region" description="Helical" evidence="15">
    <location>
        <begin position="606"/>
        <end position="625"/>
    </location>
</feature>
<dbReference type="InterPro" id="IPR023616">
    <property type="entry name" value="Cyt_c_oxase-like_su1_dom"/>
</dbReference>
<protein>
    <submittedName>
        <fullName evidence="17">Cytochrome o ubiquinol oxidase subunit 1</fullName>
    </submittedName>
</protein>
<keyword evidence="13 15" id="KW-0472">Membrane</keyword>
<dbReference type="Proteomes" id="UP000199586">
    <property type="component" value="Unassembled WGS sequence"/>
</dbReference>
<feature type="transmembrane region" description="Helical" evidence="15">
    <location>
        <begin position="328"/>
        <end position="354"/>
    </location>
</feature>
<dbReference type="Pfam" id="PF00115">
    <property type="entry name" value="COX1"/>
    <property type="match status" value="1"/>
</dbReference>
<feature type="transmembrane region" description="Helical" evidence="15">
    <location>
        <begin position="34"/>
        <end position="55"/>
    </location>
</feature>
<comment type="similarity">
    <text evidence="2 14">Belongs to the heme-copper respiratory oxidase family.</text>
</comment>
<keyword evidence="5 14" id="KW-0349">Heme</keyword>
<organism evidence="17 18">
    <name type="scientific">Sphingomonas rubra</name>
    <dbReference type="NCBI Taxonomy" id="634430"/>
    <lineage>
        <taxon>Bacteria</taxon>
        <taxon>Pseudomonadati</taxon>
        <taxon>Pseudomonadota</taxon>
        <taxon>Alphaproteobacteria</taxon>
        <taxon>Sphingomonadales</taxon>
        <taxon>Sphingomonadaceae</taxon>
        <taxon>Sphingomonas</taxon>
    </lineage>
</organism>
<keyword evidence="11" id="KW-0408">Iron</keyword>
<feature type="transmembrane region" description="Helical" evidence="15">
    <location>
        <begin position="360"/>
        <end position="379"/>
    </location>
</feature>
<evidence type="ECO:0000256" key="5">
    <source>
        <dbReference type="ARBA" id="ARBA00022617"/>
    </source>
</evidence>
<dbReference type="PANTHER" id="PTHR10422">
    <property type="entry name" value="CYTOCHROME C OXIDASE SUBUNIT 1"/>
    <property type="match status" value="1"/>
</dbReference>
<feature type="domain" description="Cytochrome oxidase subunit I profile" evidence="16">
    <location>
        <begin position="53"/>
        <end position="577"/>
    </location>
</feature>
<dbReference type="GO" id="GO:0005886">
    <property type="term" value="C:plasma membrane"/>
    <property type="evidence" value="ECO:0007669"/>
    <property type="project" value="UniProtKB-SubCell"/>
</dbReference>
<evidence type="ECO:0000256" key="9">
    <source>
        <dbReference type="ARBA" id="ARBA00022982"/>
    </source>
</evidence>
<dbReference type="GO" id="GO:0046872">
    <property type="term" value="F:metal ion binding"/>
    <property type="evidence" value="ECO:0007669"/>
    <property type="project" value="UniProtKB-KW"/>
</dbReference>
<evidence type="ECO:0000256" key="2">
    <source>
        <dbReference type="ARBA" id="ARBA00009578"/>
    </source>
</evidence>
<keyword evidence="6 14" id="KW-0679">Respiratory chain</keyword>
<feature type="transmembrane region" description="Helical" evidence="15">
    <location>
        <begin position="127"/>
        <end position="145"/>
    </location>
</feature>
<dbReference type="GO" id="GO:0020037">
    <property type="term" value="F:heme binding"/>
    <property type="evidence" value="ECO:0007669"/>
    <property type="project" value="InterPro"/>
</dbReference>
<comment type="subcellular location">
    <subcellularLocation>
        <location evidence="1">Cell membrane</location>
        <topology evidence="1">Multi-pass membrane protein</topology>
    </subcellularLocation>
</comment>
<reference evidence="17 18" key="1">
    <citation type="submission" date="2016-10" db="EMBL/GenBank/DDBJ databases">
        <authorList>
            <person name="de Groot N.N."/>
        </authorList>
    </citation>
    <scope>NUCLEOTIDE SEQUENCE [LARGE SCALE GENOMIC DNA]</scope>
    <source>
        <strain evidence="17 18">CGMCC 1.9113</strain>
    </source>
</reference>
<feature type="transmembrane region" description="Helical" evidence="15">
    <location>
        <begin position="207"/>
        <end position="233"/>
    </location>
</feature>
<dbReference type="OrthoDB" id="9803294at2"/>
<feature type="transmembrane region" description="Helical" evidence="15">
    <location>
        <begin position="157"/>
        <end position="180"/>
    </location>
</feature>
<accession>A0A1I5TT70</accession>
<keyword evidence="18" id="KW-1185">Reference proteome</keyword>
<evidence type="ECO:0000256" key="3">
    <source>
        <dbReference type="ARBA" id="ARBA00022448"/>
    </source>
</evidence>
<evidence type="ECO:0000256" key="10">
    <source>
        <dbReference type="ARBA" id="ARBA00022989"/>
    </source>
</evidence>
<dbReference type="Gene3D" id="1.20.210.10">
    <property type="entry name" value="Cytochrome c oxidase-like, subunit I domain"/>
    <property type="match status" value="1"/>
</dbReference>
<keyword evidence="10 15" id="KW-1133">Transmembrane helix</keyword>
<evidence type="ECO:0000256" key="7">
    <source>
        <dbReference type="ARBA" id="ARBA00022692"/>
    </source>
</evidence>